<gene>
    <name evidence="6" type="ORF">GXP67_16315</name>
</gene>
<dbReference type="GO" id="GO:0008933">
    <property type="term" value="F:peptidoglycan lytic transglycosylase activity"/>
    <property type="evidence" value="ECO:0007669"/>
    <property type="project" value="InterPro"/>
</dbReference>
<dbReference type="Gene3D" id="1.10.530.10">
    <property type="match status" value="1"/>
</dbReference>
<dbReference type="InterPro" id="IPR023346">
    <property type="entry name" value="Lysozyme-like_dom_sf"/>
</dbReference>
<reference evidence="6 7" key="1">
    <citation type="submission" date="2020-01" db="EMBL/GenBank/DDBJ databases">
        <authorList>
            <person name="Kim M.K."/>
        </authorList>
    </citation>
    <scope>NUCLEOTIDE SEQUENCE [LARGE SCALE GENOMIC DNA]</scope>
    <source>
        <strain evidence="6 7">172606-1</strain>
    </source>
</reference>
<protein>
    <submittedName>
        <fullName evidence="6">Transporter substrate-binding domain-containing protein</fullName>
    </submittedName>
</protein>
<dbReference type="InterPro" id="IPR008258">
    <property type="entry name" value="Transglycosylase_SLT_dom_1"/>
</dbReference>
<evidence type="ECO:0000313" key="6">
    <source>
        <dbReference type="EMBL" id="QHT68092.1"/>
    </source>
</evidence>
<dbReference type="PANTHER" id="PTHR35936:SF19">
    <property type="entry name" value="AMINO-ACID-BINDING PROTEIN YXEM-RELATED"/>
    <property type="match status" value="1"/>
</dbReference>
<sequence length="489" mass="55905">MFKFKPAKYSFHFIVLCVLQVFSLGFSPQAMHSVRKSRKSKTSPIVRLHMPVTKVKKRSPLKDKKIKVLLDASLYSHSIYKGVLMGLDYELINLFAQENGLEVEAKIMKEAANMIDSLQDGEGDIIAFGYNVTPDRLEKVDFSIPVIDGKHCLVQRRNKATSIDSPAHLNGKIVMIRKNSCFKSTLESYAQSHNITLQIQEATETVTDEDLIQMVAKGKIDYTVTYDYIARNVGVFHDNINYSVALTKKLPVSWVVNKGSEDLLETLNQWIKKRRHSLEYNLIVQKYNDVSETRKATLRQNLPLAKAGSVSEYDGIIKKYAQQIQWDWKLIAALVFQESRFNPTAKSWVGATGLMQLMPVTAKELGLQVNQLTSPERNLQAGIKYLQWLEKSLQPHIHDKKELVKFVLASYNVGLGHVLDARRLAEKYHLNAQKWEGNVEQMLLKISKPEYYKDKVVKCGYCRGKEPVSYVKNILGYYNSYQNVAHQHD</sequence>
<dbReference type="GO" id="GO:0000270">
    <property type="term" value="P:peptidoglycan metabolic process"/>
    <property type="evidence" value="ECO:0007669"/>
    <property type="project" value="InterPro"/>
</dbReference>
<dbReference type="CDD" id="cd01009">
    <property type="entry name" value="PBP2_YfhD_N"/>
    <property type="match status" value="1"/>
</dbReference>
<keyword evidence="7" id="KW-1185">Reference proteome</keyword>
<dbReference type="InterPro" id="IPR001638">
    <property type="entry name" value="Solute-binding_3/MltF_N"/>
</dbReference>
<dbReference type="InterPro" id="IPR000189">
    <property type="entry name" value="Transglyc_AS"/>
</dbReference>
<evidence type="ECO:0000313" key="7">
    <source>
        <dbReference type="Proteomes" id="UP000480178"/>
    </source>
</evidence>
<comment type="similarity">
    <text evidence="2">Belongs to the transglycosylase Slt family.</text>
</comment>
<dbReference type="EMBL" id="CP048222">
    <property type="protein sequence ID" value="QHT68092.1"/>
    <property type="molecule type" value="Genomic_DNA"/>
</dbReference>
<dbReference type="PANTHER" id="PTHR35936">
    <property type="entry name" value="MEMBRANE-BOUND LYTIC MUREIN TRANSGLYCOSYLASE F"/>
    <property type="match status" value="1"/>
</dbReference>
<dbReference type="GO" id="GO:0009279">
    <property type="term" value="C:cell outer membrane"/>
    <property type="evidence" value="ECO:0007669"/>
    <property type="project" value="UniProtKB-SubCell"/>
</dbReference>
<comment type="subcellular location">
    <subcellularLocation>
        <location evidence="1">Cell outer membrane</location>
        <topology evidence="1">Peripheral membrane protein</topology>
    </subcellularLocation>
</comment>
<evidence type="ECO:0000259" key="5">
    <source>
        <dbReference type="SMART" id="SM00062"/>
    </source>
</evidence>
<keyword evidence="3" id="KW-0732">Signal</keyword>
<dbReference type="RefSeq" id="WP_162444111.1">
    <property type="nucleotide sequence ID" value="NZ_CP048222.1"/>
</dbReference>
<evidence type="ECO:0000256" key="3">
    <source>
        <dbReference type="ARBA" id="ARBA00022729"/>
    </source>
</evidence>
<dbReference type="CDD" id="cd13403">
    <property type="entry name" value="MLTF-like"/>
    <property type="match status" value="1"/>
</dbReference>
<dbReference type="Pfam" id="PF00497">
    <property type="entry name" value="SBP_bac_3"/>
    <property type="match status" value="1"/>
</dbReference>
<dbReference type="Proteomes" id="UP000480178">
    <property type="component" value="Chromosome"/>
</dbReference>
<dbReference type="Gene3D" id="3.40.190.10">
    <property type="entry name" value="Periplasmic binding protein-like II"/>
    <property type="match status" value="2"/>
</dbReference>
<dbReference type="KEGG" id="rhoz:GXP67_16315"/>
<proteinExistence type="inferred from homology"/>
<evidence type="ECO:0000256" key="2">
    <source>
        <dbReference type="ARBA" id="ARBA00007734"/>
    </source>
</evidence>
<dbReference type="Pfam" id="PF01464">
    <property type="entry name" value="SLT"/>
    <property type="match status" value="1"/>
</dbReference>
<evidence type="ECO:0000256" key="4">
    <source>
        <dbReference type="ARBA" id="ARBA00023237"/>
    </source>
</evidence>
<dbReference type="SUPFAM" id="SSF53850">
    <property type="entry name" value="Periplasmic binding protein-like II"/>
    <property type="match status" value="1"/>
</dbReference>
<dbReference type="AlphaFoldDB" id="A0A6C0GKB0"/>
<feature type="domain" description="Solute-binding protein family 3/N-terminal" evidence="5">
    <location>
        <begin position="65"/>
        <end position="291"/>
    </location>
</feature>
<keyword evidence="4" id="KW-0998">Cell outer membrane</keyword>
<accession>A0A6C0GKB0</accession>
<name>A0A6C0GKB0_9BACT</name>
<evidence type="ECO:0000256" key="1">
    <source>
        <dbReference type="ARBA" id="ARBA00004339"/>
    </source>
</evidence>
<keyword evidence="4" id="KW-0472">Membrane</keyword>
<dbReference type="SUPFAM" id="SSF53955">
    <property type="entry name" value="Lysozyme-like"/>
    <property type="match status" value="1"/>
</dbReference>
<dbReference type="PROSITE" id="PS00922">
    <property type="entry name" value="TRANSGLYCOSYLASE"/>
    <property type="match status" value="1"/>
</dbReference>
<organism evidence="6 7">
    <name type="scientific">Rhodocytophaga rosea</name>
    <dbReference type="NCBI Taxonomy" id="2704465"/>
    <lineage>
        <taxon>Bacteria</taxon>
        <taxon>Pseudomonadati</taxon>
        <taxon>Bacteroidota</taxon>
        <taxon>Cytophagia</taxon>
        <taxon>Cytophagales</taxon>
        <taxon>Rhodocytophagaceae</taxon>
        <taxon>Rhodocytophaga</taxon>
    </lineage>
</organism>
<dbReference type="SMART" id="SM00062">
    <property type="entry name" value="PBPb"/>
    <property type="match status" value="1"/>
</dbReference>